<accession>A0ABX6P2C2</accession>
<proteinExistence type="predicted"/>
<feature type="compositionally biased region" description="Basic residues" evidence="1">
    <location>
        <begin position="153"/>
        <end position="164"/>
    </location>
</feature>
<reference evidence="2 3" key="2">
    <citation type="submission" date="2020-05" db="EMBL/GenBank/DDBJ databases">
        <authorList>
            <person name="Khan S.A."/>
            <person name="Jeon C.O."/>
            <person name="Chun B.H."/>
        </authorList>
    </citation>
    <scope>NUCLEOTIDE SEQUENCE [LARGE SCALE GENOMIC DNA]</scope>
    <source>
        <strain evidence="2 3">H242</strain>
    </source>
</reference>
<evidence type="ECO:0000313" key="2">
    <source>
        <dbReference type="EMBL" id="QJW83176.1"/>
    </source>
</evidence>
<evidence type="ECO:0000256" key="1">
    <source>
        <dbReference type="SAM" id="MobiDB-lite"/>
    </source>
</evidence>
<name>A0ABX6P2C2_9BURK</name>
<keyword evidence="3" id="KW-1185">Reference proteome</keyword>
<sequence>MGDAAALPGGFASPDAVRAVAARLRAEGAPAVLVLRAGTGATGLLHWLDTPHARGWLRPAGGDAEALRADADTVAARLDAALKPASSPPTRPSWRASTVNCRSCLGRRAVLPAAPGRVFRSGPLCDRRQRRATAARARRGRRHRAAAHQAAAGRRRALVGRAAR</sequence>
<protein>
    <submittedName>
        <fullName evidence="2">Uncharacterized protein</fullName>
    </submittedName>
</protein>
<gene>
    <name evidence="2" type="ORF">HK414_07395</name>
</gene>
<feature type="compositionally biased region" description="Basic residues" evidence="1">
    <location>
        <begin position="133"/>
        <end position="146"/>
    </location>
</feature>
<dbReference type="Proteomes" id="UP000500826">
    <property type="component" value="Chromosome"/>
</dbReference>
<evidence type="ECO:0000313" key="3">
    <source>
        <dbReference type="Proteomes" id="UP000500826"/>
    </source>
</evidence>
<organism evidence="2 3">
    <name type="scientific">Ramlibacter terrae</name>
    <dbReference type="NCBI Taxonomy" id="2732511"/>
    <lineage>
        <taxon>Bacteria</taxon>
        <taxon>Pseudomonadati</taxon>
        <taxon>Pseudomonadota</taxon>
        <taxon>Betaproteobacteria</taxon>
        <taxon>Burkholderiales</taxon>
        <taxon>Comamonadaceae</taxon>
        <taxon>Ramlibacter</taxon>
    </lineage>
</organism>
<reference evidence="2 3" key="1">
    <citation type="submission" date="2020-05" db="EMBL/GenBank/DDBJ databases">
        <title>Ramlibacter rhizophilus sp. nov., isolated from rhizosphere soil of national flower Mugunghwa from South Korea.</title>
        <authorList>
            <person name="Zheng-Fei Y."/>
            <person name="Huan T."/>
        </authorList>
    </citation>
    <scope>NUCLEOTIDE SEQUENCE [LARGE SCALE GENOMIC DNA]</scope>
    <source>
        <strain evidence="2 3">H242</strain>
    </source>
</reference>
<feature type="region of interest" description="Disordered" evidence="1">
    <location>
        <begin position="133"/>
        <end position="164"/>
    </location>
</feature>
<dbReference type="EMBL" id="CP053418">
    <property type="protein sequence ID" value="QJW83176.1"/>
    <property type="molecule type" value="Genomic_DNA"/>
</dbReference>